<evidence type="ECO:0000256" key="2">
    <source>
        <dbReference type="ARBA" id="ARBA00022723"/>
    </source>
</evidence>
<proteinExistence type="predicted"/>
<evidence type="ECO:0000256" key="4">
    <source>
        <dbReference type="ARBA" id="ARBA00023014"/>
    </source>
</evidence>
<dbReference type="AlphaFoldDB" id="A0A382NVF9"/>
<dbReference type="EMBL" id="UINC01102156">
    <property type="protein sequence ID" value="SVC63551.1"/>
    <property type="molecule type" value="Genomic_DNA"/>
</dbReference>
<keyword evidence="2" id="KW-0479">Metal-binding</keyword>
<name>A0A382NVF9_9ZZZZ</name>
<accession>A0A382NVF9</accession>
<dbReference type="GO" id="GO:0051537">
    <property type="term" value="F:2 iron, 2 sulfur cluster binding"/>
    <property type="evidence" value="ECO:0007669"/>
    <property type="project" value="UniProtKB-KW"/>
</dbReference>
<dbReference type="PANTHER" id="PTHR21496:SF0">
    <property type="entry name" value="RIESKE DOMAIN-CONTAINING PROTEIN"/>
    <property type="match status" value="1"/>
</dbReference>
<dbReference type="PROSITE" id="PS51296">
    <property type="entry name" value="RIESKE"/>
    <property type="match status" value="1"/>
</dbReference>
<keyword evidence="3" id="KW-0408">Iron</keyword>
<dbReference type="InterPro" id="IPR036922">
    <property type="entry name" value="Rieske_2Fe-2S_sf"/>
</dbReference>
<dbReference type="PANTHER" id="PTHR21496">
    <property type="entry name" value="FERREDOXIN-RELATED"/>
    <property type="match status" value="1"/>
</dbReference>
<sequence length="359" mass="39462">MTLVGSKQVRVGTIDELKSRGCIVVSGDGHAIAVFHHDRGAFAVDNRCPHMGFPLEKGTVRDGILTCHWHHARFDLCSGGTFDPFADDVAAFNVTVSEGVVWVDPSPTPKDRVEHWHSRLKVGLEDNNRLIIAKSVLGLDSVGCEYTAALKAGTNFGMIYSNEGWGQAMSILTCAGNLLPDLDEGDRLLAMYQGLRHVATECAGKAPRFVVDPLPAGETRPEIFNKWFRSFVEVRNEDGAERCLRSAIDVGLSQSDISDMLFAAITDHIYLDSGHTLDFANKAFELLDHIGWDHAGPVLSSLVHGIVTARRSEELSSWRSPIDISSLVWKARKALPSALEEGQTRKVTWDKEDDLSDVI</sequence>
<comment type="cofactor">
    <cofactor evidence="5">
        <name>[2Fe-2S] cluster</name>
        <dbReference type="ChEBI" id="CHEBI:190135"/>
    </cofactor>
</comment>
<dbReference type="InterPro" id="IPR017941">
    <property type="entry name" value="Rieske_2Fe-2S"/>
</dbReference>
<evidence type="ECO:0000256" key="3">
    <source>
        <dbReference type="ARBA" id="ARBA00023004"/>
    </source>
</evidence>
<dbReference type="SUPFAM" id="SSF50022">
    <property type="entry name" value="ISP domain"/>
    <property type="match status" value="1"/>
</dbReference>
<keyword evidence="1" id="KW-0001">2Fe-2S</keyword>
<dbReference type="GO" id="GO:0046872">
    <property type="term" value="F:metal ion binding"/>
    <property type="evidence" value="ECO:0007669"/>
    <property type="project" value="UniProtKB-KW"/>
</dbReference>
<reference evidence="7" key="1">
    <citation type="submission" date="2018-05" db="EMBL/GenBank/DDBJ databases">
        <authorList>
            <person name="Lanie J.A."/>
            <person name="Ng W.-L."/>
            <person name="Kazmierczak K.M."/>
            <person name="Andrzejewski T.M."/>
            <person name="Davidsen T.M."/>
            <person name="Wayne K.J."/>
            <person name="Tettelin H."/>
            <person name="Glass J.I."/>
            <person name="Rusch D."/>
            <person name="Podicherti R."/>
            <person name="Tsui H.-C.T."/>
            <person name="Winkler M.E."/>
        </authorList>
    </citation>
    <scope>NUCLEOTIDE SEQUENCE</scope>
</reference>
<dbReference type="Gene3D" id="2.102.10.10">
    <property type="entry name" value="Rieske [2Fe-2S] iron-sulphur domain"/>
    <property type="match status" value="1"/>
</dbReference>
<feature type="domain" description="Rieske" evidence="6">
    <location>
        <begin position="8"/>
        <end position="103"/>
    </location>
</feature>
<evidence type="ECO:0000259" key="6">
    <source>
        <dbReference type="PROSITE" id="PS51296"/>
    </source>
</evidence>
<evidence type="ECO:0000256" key="1">
    <source>
        <dbReference type="ARBA" id="ARBA00022714"/>
    </source>
</evidence>
<gene>
    <name evidence="7" type="ORF">METZ01_LOCUS316405</name>
</gene>
<dbReference type="Pfam" id="PF00355">
    <property type="entry name" value="Rieske"/>
    <property type="match status" value="1"/>
</dbReference>
<evidence type="ECO:0000313" key="7">
    <source>
        <dbReference type="EMBL" id="SVC63551.1"/>
    </source>
</evidence>
<protein>
    <recommendedName>
        <fullName evidence="6">Rieske domain-containing protein</fullName>
    </recommendedName>
</protein>
<dbReference type="CDD" id="cd03467">
    <property type="entry name" value="Rieske"/>
    <property type="match status" value="1"/>
</dbReference>
<evidence type="ECO:0000256" key="5">
    <source>
        <dbReference type="ARBA" id="ARBA00034078"/>
    </source>
</evidence>
<feature type="non-terminal residue" evidence="7">
    <location>
        <position position="359"/>
    </location>
</feature>
<keyword evidence="4" id="KW-0411">Iron-sulfur</keyword>
<organism evidence="7">
    <name type="scientific">marine metagenome</name>
    <dbReference type="NCBI Taxonomy" id="408172"/>
    <lineage>
        <taxon>unclassified sequences</taxon>
        <taxon>metagenomes</taxon>
        <taxon>ecological metagenomes</taxon>
    </lineage>
</organism>